<accession>A0A1C2E9W9</accession>
<reference evidence="1 2" key="1">
    <citation type="submission" date="2016-08" db="EMBL/GenBank/DDBJ databases">
        <title>Whole genome sequence of Pseudomonas graminis strain UASWS1507, a potential biological control agent for agriculture.</title>
        <authorList>
            <person name="Crovadore J."/>
            <person name="Calmin G."/>
            <person name="Chablais R."/>
            <person name="Cochard B."/>
            <person name="Lefort F."/>
        </authorList>
    </citation>
    <scope>NUCLEOTIDE SEQUENCE [LARGE SCALE GENOMIC DNA]</scope>
    <source>
        <strain evidence="1 2">UASWS1507</strain>
    </source>
</reference>
<gene>
    <name evidence="1" type="ORF">BBI10_07240</name>
</gene>
<organism evidence="1 2">
    <name type="scientific">Pseudomonas graminis</name>
    <dbReference type="NCBI Taxonomy" id="158627"/>
    <lineage>
        <taxon>Bacteria</taxon>
        <taxon>Pseudomonadati</taxon>
        <taxon>Pseudomonadota</taxon>
        <taxon>Gammaproteobacteria</taxon>
        <taxon>Pseudomonadales</taxon>
        <taxon>Pseudomonadaceae</taxon>
        <taxon>Pseudomonas</taxon>
    </lineage>
</organism>
<evidence type="ECO:0008006" key="3">
    <source>
        <dbReference type="Google" id="ProtNLM"/>
    </source>
</evidence>
<dbReference type="OrthoDB" id="6861349at2"/>
<proteinExistence type="predicted"/>
<dbReference type="EMBL" id="MDEN01000057">
    <property type="protein sequence ID" value="OCX23793.1"/>
    <property type="molecule type" value="Genomic_DNA"/>
</dbReference>
<protein>
    <recommendedName>
        <fullName evidence="3">Ig-like domain repeat protein</fullName>
    </recommendedName>
</protein>
<sequence length="310" mass="34280">MARLPPTAGSVQVLDNGVPLGTVTLQADGTWNLPAAGLAQGTHTFTARVDGVISNPWTVNIQQNNEMNLVEPHFKNATSAGNGREQINYYAYEGDGYVEIPAYGALNGDTVRVSWVGRSVTIDSEIQTVTNPAIPLVFKISMYEVIDCIGVNATIKYTVVRPPSNEVHRSLALSLTVMGHSGAITAPTINSPDNNNLRVQFATDYYSAQARFIGLTTVESPIKQFNGNYINFTIDQTWLNANRGRPVLFNWSLKRFGNSQIFYSQILRVNDLKYKEVDPGTIEQFDPATRDAIQRFIASAYVLIKLLFKR</sequence>
<comment type="caution">
    <text evidence="1">The sequence shown here is derived from an EMBL/GenBank/DDBJ whole genome shotgun (WGS) entry which is preliminary data.</text>
</comment>
<dbReference type="Proteomes" id="UP000095143">
    <property type="component" value="Unassembled WGS sequence"/>
</dbReference>
<dbReference type="RefSeq" id="WP_065987689.1">
    <property type="nucleotide sequence ID" value="NZ_MDEN01000057.1"/>
</dbReference>
<name>A0A1C2E9W9_9PSED</name>
<evidence type="ECO:0000313" key="1">
    <source>
        <dbReference type="EMBL" id="OCX23793.1"/>
    </source>
</evidence>
<evidence type="ECO:0000313" key="2">
    <source>
        <dbReference type="Proteomes" id="UP000095143"/>
    </source>
</evidence>
<dbReference type="Gene3D" id="2.60.40.10">
    <property type="entry name" value="Immunoglobulins"/>
    <property type="match status" value="1"/>
</dbReference>
<dbReference type="InterPro" id="IPR013783">
    <property type="entry name" value="Ig-like_fold"/>
</dbReference>
<dbReference type="AlphaFoldDB" id="A0A1C2E9W9"/>